<gene>
    <name evidence="2" type="ORF">PORUE0001_1336</name>
</gene>
<dbReference type="EMBL" id="ACLR01000176">
    <property type="protein sequence ID" value="EEK16553.1"/>
    <property type="molecule type" value="Genomic_DNA"/>
</dbReference>
<dbReference type="AlphaFoldDB" id="C2MCM0"/>
<comment type="caution">
    <text evidence="2">The sequence shown here is derived from an EMBL/GenBank/DDBJ whole genome shotgun (WGS) entry which is preliminary data.</text>
</comment>
<name>C2MCM0_9PORP</name>
<accession>C2MCM0</accession>
<feature type="region of interest" description="Disordered" evidence="1">
    <location>
        <begin position="1"/>
        <end position="35"/>
    </location>
</feature>
<feature type="compositionally biased region" description="Basic and acidic residues" evidence="1">
    <location>
        <begin position="17"/>
        <end position="32"/>
    </location>
</feature>
<dbReference type="Proteomes" id="UP000003303">
    <property type="component" value="Unassembled WGS sequence"/>
</dbReference>
<reference evidence="2 3" key="1">
    <citation type="submission" date="2009-04" db="EMBL/GenBank/DDBJ databases">
        <authorList>
            <person name="Sebastian Y."/>
            <person name="Madupu R."/>
            <person name="Durkin A.S."/>
            <person name="Torralba M."/>
            <person name="Methe B."/>
            <person name="Sutton G.G."/>
            <person name="Strausberg R.L."/>
            <person name="Nelson K.E."/>
        </authorList>
    </citation>
    <scope>NUCLEOTIDE SEQUENCE [LARGE SCALE GENOMIC DNA]</scope>
    <source>
        <strain evidence="2 3">60-3</strain>
    </source>
</reference>
<evidence type="ECO:0000313" key="2">
    <source>
        <dbReference type="EMBL" id="EEK16553.1"/>
    </source>
</evidence>
<proteinExistence type="predicted"/>
<evidence type="ECO:0000313" key="3">
    <source>
        <dbReference type="Proteomes" id="UP000003303"/>
    </source>
</evidence>
<protein>
    <submittedName>
        <fullName evidence="2">Uncharacterized protein</fullName>
    </submittedName>
</protein>
<sequence>MLPALAQLSEQGSSPRGTKESHSRRSLEDPKKRYPSILVGSKATCVRGYR</sequence>
<evidence type="ECO:0000256" key="1">
    <source>
        <dbReference type="SAM" id="MobiDB-lite"/>
    </source>
</evidence>
<keyword evidence="3" id="KW-1185">Reference proteome</keyword>
<organism evidence="2 3">
    <name type="scientific">Porphyromonas uenonis 60-3</name>
    <dbReference type="NCBI Taxonomy" id="596327"/>
    <lineage>
        <taxon>Bacteria</taxon>
        <taxon>Pseudomonadati</taxon>
        <taxon>Bacteroidota</taxon>
        <taxon>Bacteroidia</taxon>
        <taxon>Bacteroidales</taxon>
        <taxon>Porphyromonadaceae</taxon>
        <taxon>Porphyromonas</taxon>
    </lineage>
</organism>